<dbReference type="Proteomes" id="UP001157502">
    <property type="component" value="Chromosome 21"/>
</dbReference>
<comment type="caution">
    <text evidence="1">The sequence shown here is derived from an EMBL/GenBank/DDBJ whole genome shotgun (WGS) entry which is preliminary data.</text>
</comment>
<accession>A0ACC2FVJ1</accession>
<protein>
    <submittedName>
        <fullName evidence="1">Uncharacterized protein</fullName>
    </submittedName>
</protein>
<gene>
    <name evidence="1" type="ORF">DPEC_G00243980</name>
</gene>
<proteinExistence type="predicted"/>
<keyword evidence="2" id="KW-1185">Reference proteome</keyword>
<dbReference type="EMBL" id="CM055748">
    <property type="protein sequence ID" value="KAJ7995381.1"/>
    <property type="molecule type" value="Genomic_DNA"/>
</dbReference>
<evidence type="ECO:0000313" key="2">
    <source>
        <dbReference type="Proteomes" id="UP001157502"/>
    </source>
</evidence>
<reference evidence="1" key="1">
    <citation type="submission" date="2021-05" db="EMBL/GenBank/DDBJ databases">
        <authorList>
            <person name="Pan Q."/>
            <person name="Jouanno E."/>
            <person name="Zahm M."/>
            <person name="Klopp C."/>
            <person name="Cabau C."/>
            <person name="Louis A."/>
            <person name="Berthelot C."/>
            <person name="Parey E."/>
            <person name="Roest Crollius H."/>
            <person name="Montfort J."/>
            <person name="Robinson-Rechavi M."/>
            <person name="Bouchez O."/>
            <person name="Lampietro C."/>
            <person name="Lopez Roques C."/>
            <person name="Donnadieu C."/>
            <person name="Postlethwait J."/>
            <person name="Bobe J."/>
            <person name="Dillon D."/>
            <person name="Chandos A."/>
            <person name="von Hippel F."/>
            <person name="Guiguen Y."/>
        </authorList>
    </citation>
    <scope>NUCLEOTIDE SEQUENCE</scope>
    <source>
        <strain evidence="1">YG-Jan2019</strain>
    </source>
</reference>
<organism evidence="1 2">
    <name type="scientific">Dallia pectoralis</name>
    <name type="common">Alaska blackfish</name>
    <dbReference type="NCBI Taxonomy" id="75939"/>
    <lineage>
        <taxon>Eukaryota</taxon>
        <taxon>Metazoa</taxon>
        <taxon>Chordata</taxon>
        <taxon>Craniata</taxon>
        <taxon>Vertebrata</taxon>
        <taxon>Euteleostomi</taxon>
        <taxon>Actinopterygii</taxon>
        <taxon>Neopterygii</taxon>
        <taxon>Teleostei</taxon>
        <taxon>Protacanthopterygii</taxon>
        <taxon>Esociformes</taxon>
        <taxon>Umbridae</taxon>
        <taxon>Dallia</taxon>
    </lineage>
</organism>
<name>A0ACC2FVJ1_DALPE</name>
<evidence type="ECO:0000313" key="1">
    <source>
        <dbReference type="EMBL" id="KAJ7995381.1"/>
    </source>
</evidence>
<sequence>MRLAVDEINRSEELLPNHTLGYKMFDSCATPVTAQRAVLAVLNGQGEEQSPMCSSGSPLIAMVGESGSSQSIVLSRTLQPFSIPMVKAIASLLQHFGWKWIGVVREDHDYGHFALQGLKKELTNTDVCLAYDEMIPKDYSRERVLQILEVMRSSTARVVVVFSVEGEFYPFLKEFAMQNITGIQWVASEAWVTANLLAETYPFLDGTVGFAIRSGKILGLRDYLLMVNPYRYPTNHMVQELWEVLYGCSPSTSLSPSSPLLPPCTGQETILHQQSAYMNTSSPRVTYNVYKAVYAIAHSLHNLLHCQPGTGPFHNHSCADSNTVYPWQLACSALGPFELPAFSSQGDFILGGIFPLHYRVELPGTDFKDQPLGVQCRGFDPRAFRWALAMRLAVDEINRSEELLPNHTLGYKMIDSCATPVTAQRAVLAVLNGQGEEQSPMCSSGSPLIAMVGESGSSQSIVLSRTLQPFSIPMVKAIASLLKRFGWKWIGVVREDHDYGHFALQGLKKELTNTDVCLAYDETIPKDYSRERVLQVLEVMRSSTARVVVVFSGEGEFYPFLKEFAMQNITGIQWVASEAWVTANLLAETYPFLDGTVGFAIRSGKIPGLRDYLLMVNPYRYPTNHMVQELWEVLYGCSPSTSLSPSSTLLPPCTGQETILHQQSAYMNTSSPRVTYNVYKAVYAIAHSLHNLLHCQLGTGPFHNHSCADSNTVYPWQLQNNLYNVSFFTVSGEKVSFDPNGDATPFYDVINWKRGEDGIPQFVTVGMYDGTKDYGKELVIQEEKIMWEGHQSKASCLHNVFTYISSLFTFCIETLILKLTSSQIPASASQCVLQNDFEPVFVADGDFIIGGIFPLHYNQEMPDVNYTNRPGAVRCNGFDPRAFRWALAMRLAVEEINRSNKLLPNHTLGYKIFDSCAYPLTGQRAALAVLNGPLQAHSPMCSGASPLLAVIGESGSAQSIVVSGSLQPFQIPMVKAMAQLLVRYGWRWVGVVRGDHAYGLFALQGLLRELRGTGVCVAYQEMIPLLYNQQKALEIIEVMRSSTARVVVVFSAEGEMTPFLKDYMEQNVTGIQWVASEAWVTASVFATSKYFRYLGGTIGFGIRQGQILGLRDYLQTVNPVRYPSNPMVQELWETLYACSPSTSLSPSRPLLPPCSGLEATLDQHSAYMNTSSPRVTYNVYKAAYAIAHSLHNLLHCQAGTAPFSDHSCADSNNVYPWQLQHYLQEVNFTIAGETLKFDLNGDSIPYYDIINWQKGSEGNIEFNTVGVFDGTKDPGKELVIQEEKIMWAGHQSKASCSHCVFTYIRCQLLKLLRGRWR</sequence>